<keyword evidence="1" id="KW-0813">Transport</keyword>
<evidence type="ECO:0000256" key="1">
    <source>
        <dbReference type="ARBA" id="ARBA00022448"/>
    </source>
</evidence>
<organism evidence="8 9">
    <name type="scientific">Methylotenera mobilis</name>
    <dbReference type="NCBI Taxonomy" id="359408"/>
    <lineage>
        <taxon>Bacteria</taxon>
        <taxon>Pseudomonadati</taxon>
        <taxon>Pseudomonadota</taxon>
        <taxon>Betaproteobacteria</taxon>
        <taxon>Nitrosomonadales</taxon>
        <taxon>Methylophilaceae</taxon>
        <taxon>Methylotenera</taxon>
    </lineage>
</organism>
<dbReference type="PANTHER" id="PTHR33751">
    <property type="entry name" value="CBB3-TYPE CYTOCHROME C OXIDASE SUBUNIT FIXP"/>
    <property type="match status" value="1"/>
</dbReference>
<keyword evidence="2 6" id="KW-0349">Heme</keyword>
<comment type="caution">
    <text evidence="8">The sequence shown here is derived from an EMBL/GenBank/DDBJ whole genome shotgun (WGS) entry which is preliminary data.</text>
</comment>
<gene>
    <name evidence="8" type="ORF">DCW48_06015</name>
</gene>
<protein>
    <submittedName>
        <fullName evidence="8">Class I cytochrome c</fullName>
    </submittedName>
</protein>
<evidence type="ECO:0000256" key="5">
    <source>
        <dbReference type="ARBA" id="ARBA00023004"/>
    </source>
</evidence>
<dbReference type="AlphaFoldDB" id="A0A351RAS3"/>
<dbReference type="InterPro" id="IPR009056">
    <property type="entry name" value="Cyt_c-like_dom"/>
</dbReference>
<evidence type="ECO:0000256" key="4">
    <source>
        <dbReference type="ARBA" id="ARBA00022982"/>
    </source>
</evidence>
<dbReference type="Gene3D" id="1.10.760.10">
    <property type="entry name" value="Cytochrome c-like domain"/>
    <property type="match status" value="1"/>
</dbReference>
<dbReference type="Pfam" id="PF13442">
    <property type="entry name" value="Cytochrome_CBB3"/>
    <property type="match status" value="1"/>
</dbReference>
<dbReference type="STRING" id="1132855.GCA_000384255_02189"/>
<dbReference type="InterPro" id="IPR036909">
    <property type="entry name" value="Cyt_c-like_dom_sf"/>
</dbReference>
<sequence>MNKFLLNLMLISSVILPSQGKATEDFVYVGQALHTRTLAASCAACHGTQGNAVTFNAEFDATTLAGLDKAYIVQRLTDFRSGARQATVMHRHASGLSLEEINQLADYFSHQKKIKRQMPATQTLKAVQDE</sequence>
<evidence type="ECO:0000259" key="7">
    <source>
        <dbReference type="PROSITE" id="PS51007"/>
    </source>
</evidence>
<dbReference type="GO" id="GO:0020037">
    <property type="term" value="F:heme binding"/>
    <property type="evidence" value="ECO:0007669"/>
    <property type="project" value="InterPro"/>
</dbReference>
<name>A0A351RAS3_9PROT</name>
<accession>A0A351RAS3</accession>
<dbReference type="EMBL" id="DNAA01000150">
    <property type="protein sequence ID" value="HBA09144.1"/>
    <property type="molecule type" value="Genomic_DNA"/>
</dbReference>
<feature type="domain" description="Cytochrome c" evidence="7">
    <location>
        <begin position="25"/>
        <end position="112"/>
    </location>
</feature>
<dbReference type="SUPFAM" id="SSF46626">
    <property type="entry name" value="Cytochrome c"/>
    <property type="match status" value="1"/>
</dbReference>
<evidence type="ECO:0000256" key="6">
    <source>
        <dbReference type="PROSITE-ProRule" id="PRU00433"/>
    </source>
</evidence>
<proteinExistence type="predicted"/>
<dbReference type="Proteomes" id="UP000264313">
    <property type="component" value="Unassembled WGS sequence"/>
</dbReference>
<dbReference type="PANTHER" id="PTHR33751:SF9">
    <property type="entry name" value="CYTOCHROME C4"/>
    <property type="match status" value="1"/>
</dbReference>
<keyword evidence="3 6" id="KW-0479">Metal-binding</keyword>
<dbReference type="GO" id="GO:0009055">
    <property type="term" value="F:electron transfer activity"/>
    <property type="evidence" value="ECO:0007669"/>
    <property type="project" value="InterPro"/>
</dbReference>
<evidence type="ECO:0000256" key="2">
    <source>
        <dbReference type="ARBA" id="ARBA00022617"/>
    </source>
</evidence>
<evidence type="ECO:0000256" key="3">
    <source>
        <dbReference type="ARBA" id="ARBA00022723"/>
    </source>
</evidence>
<dbReference type="GO" id="GO:0046872">
    <property type="term" value="F:metal ion binding"/>
    <property type="evidence" value="ECO:0007669"/>
    <property type="project" value="UniProtKB-KW"/>
</dbReference>
<evidence type="ECO:0000313" key="8">
    <source>
        <dbReference type="EMBL" id="HBA09144.1"/>
    </source>
</evidence>
<reference evidence="8 9" key="1">
    <citation type="journal article" date="2018" name="Nat. Biotechnol.">
        <title>A standardized bacterial taxonomy based on genome phylogeny substantially revises the tree of life.</title>
        <authorList>
            <person name="Parks D.H."/>
            <person name="Chuvochina M."/>
            <person name="Waite D.W."/>
            <person name="Rinke C."/>
            <person name="Skarshewski A."/>
            <person name="Chaumeil P.A."/>
            <person name="Hugenholtz P."/>
        </authorList>
    </citation>
    <scope>NUCLEOTIDE SEQUENCE [LARGE SCALE GENOMIC DNA]</scope>
    <source>
        <strain evidence="8">UBA9958</strain>
    </source>
</reference>
<dbReference type="InterPro" id="IPR050597">
    <property type="entry name" value="Cytochrome_c_Oxidase_Subunit"/>
</dbReference>
<keyword evidence="4" id="KW-0249">Electron transport</keyword>
<keyword evidence="5 6" id="KW-0408">Iron</keyword>
<dbReference type="PROSITE" id="PS51007">
    <property type="entry name" value="CYTC"/>
    <property type="match status" value="1"/>
</dbReference>
<evidence type="ECO:0000313" key="9">
    <source>
        <dbReference type="Proteomes" id="UP000264313"/>
    </source>
</evidence>